<keyword evidence="1" id="KW-0805">Transcription regulation</keyword>
<protein>
    <submittedName>
        <fullName evidence="5">DNA-binding transcriptional regulator YhcF, GntR family</fullName>
    </submittedName>
</protein>
<keyword evidence="3" id="KW-0804">Transcription</keyword>
<keyword evidence="6" id="KW-1185">Reference proteome</keyword>
<name>A0A1H0QUF6_9ACTN</name>
<dbReference type="GO" id="GO:0003700">
    <property type="term" value="F:DNA-binding transcription factor activity"/>
    <property type="evidence" value="ECO:0007669"/>
    <property type="project" value="InterPro"/>
</dbReference>
<evidence type="ECO:0000313" key="6">
    <source>
        <dbReference type="Proteomes" id="UP000198741"/>
    </source>
</evidence>
<sequence>MAGMPKIAIDAASSVPPFEQVRSQIAAQIQSGQLPVGAKLPTVRALATQLGLAANTVARAFGELEHAGLVHTRGRAGTTVSGAGDTGRERAAAAARDFAATVRSLGLKDEEAISIVRAALDAG</sequence>
<proteinExistence type="predicted"/>
<dbReference type="PROSITE" id="PS50949">
    <property type="entry name" value="HTH_GNTR"/>
    <property type="match status" value="1"/>
</dbReference>
<dbReference type="GO" id="GO:0003677">
    <property type="term" value="F:DNA binding"/>
    <property type="evidence" value="ECO:0007669"/>
    <property type="project" value="UniProtKB-KW"/>
</dbReference>
<dbReference type="AlphaFoldDB" id="A0A1H0QUF6"/>
<feature type="domain" description="HTH gntR-type" evidence="4">
    <location>
        <begin position="15"/>
        <end position="83"/>
    </location>
</feature>
<dbReference type="PANTHER" id="PTHR38445:SF9">
    <property type="entry name" value="HTH-TYPE TRANSCRIPTIONAL REPRESSOR YTRA"/>
    <property type="match status" value="1"/>
</dbReference>
<dbReference type="EMBL" id="LT629710">
    <property type="protein sequence ID" value="SDP20358.1"/>
    <property type="molecule type" value="Genomic_DNA"/>
</dbReference>
<evidence type="ECO:0000256" key="3">
    <source>
        <dbReference type="ARBA" id="ARBA00023163"/>
    </source>
</evidence>
<dbReference type="InterPro" id="IPR000524">
    <property type="entry name" value="Tscrpt_reg_HTH_GntR"/>
</dbReference>
<evidence type="ECO:0000256" key="2">
    <source>
        <dbReference type="ARBA" id="ARBA00023125"/>
    </source>
</evidence>
<dbReference type="Pfam" id="PF00392">
    <property type="entry name" value="GntR"/>
    <property type="match status" value="1"/>
</dbReference>
<reference evidence="5 6" key="1">
    <citation type="submission" date="2016-10" db="EMBL/GenBank/DDBJ databases">
        <authorList>
            <person name="de Groot N.N."/>
        </authorList>
    </citation>
    <scope>NUCLEOTIDE SEQUENCE [LARGE SCALE GENOMIC DNA]</scope>
    <source>
        <strain evidence="6">P4-7,KCTC 19426,CECT 7604</strain>
    </source>
</reference>
<accession>A0A1H0QUF6</accession>
<evidence type="ECO:0000313" key="5">
    <source>
        <dbReference type="EMBL" id="SDP20358.1"/>
    </source>
</evidence>
<dbReference type="InterPro" id="IPR036388">
    <property type="entry name" value="WH-like_DNA-bd_sf"/>
</dbReference>
<organism evidence="5 6">
    <name type="scientific">Nakamurella panacisegetis</name>
    <dbReference type="NCBI Taxonomy" id="1090615"/>
    <lineage>
        <taxon>Bacteria</taxon>
        <taxon>Bacillati</taxon>
        <taxon>Actinomycetota</taxon>
        <taxon>Actinomycetes</taxon>
        <taxon>Nakamurellales</taxon>
        <taxon>Nakamurellaceae</taxon>
        <taxon>Nakamurella</taxon>
    </lineage>
</organism>
<evidence type="ECO:0000256" key="1">
    <source>
        <dbReference type="ARBA" id="ARBA00023015"/>
    </source>
</evidence>
<dbReference type="SMART" id="SM00345">
    <property type="entry name" value="HTH_GNTR"/>
    <property type="match status" value="1"/>
</dbReference>
<dbReference type="Gene3D" id="1.10.10.10">
    <property type="entry name" value="Winged helix-like DNA-binding domain superfamily/Winged helix DNA-binding domain"/>
    <property type="match status" value="1"/>
</dbReference>
<evidence type="ECO:0000259" key="4">
    <source>
        <dbReference type="PROSITE" id="PS50949"/>
    </source>
</evidence>
<dbReference type="PANTHER" id="PTHR38445">
    <property type="entry name" value="HTH-TYPE TRANSCRIPTIONAL REPRESSOR YTRA"/>
    <property type="match status" value="1"/>
</dbReference>
<dbReference type="RefSeq" id="WP_197676212.1">
    <property type="nucleotide sequence ID" value="NZ_LT629710.1"/>
</dbReference>
<dbReference type="InterPro" id="IPR036390">
    <property type="entry name" value="WH_DNA-bd_sf"/>
</dbReference>
<dbReference type="Proteomes" id="UP000198741">
    <property type="component" value="Chromosome I"/>
</dbReference>
<dbReference type="STRING" id="1090615.SAMN04515671_3238"/>
<gene>
    <name evidence="5" type="ORF">SAMN04515671_3238</name>
</gene>
<dbReference type="SUPFAM" id="SSF46785">
    <property type="entry name" value="Winged helix' DNA-binding domain"/>
    <property type="match status" value="1"/>
</dbReference>
<dbReference type="CDD" id="cd07377">
    <property type="entry name" value="WHTH_GntR"/>
    <property type="match status" value="1"/>
</dbReference>
<keyword evidence="2 5" id="KW-0238">DNA-binding</keyword>